<accession>A0A182SC40</accession>
<evidence type="ECO:0000313" key="2">
    <source>
        <dbReference type="Proteomes" id="UP000075901"/>
    </source>
</evidence>
<protein>
    <submittedName>
        <fullName evidence="1">Uncharacterized protein</fullName>
    </submittedName>
</protein>
<dbReference type="Proteomes" id="UP000075901">
    <property type="component" value="Unassembled WGS sequence"/>
</dbReference>
<organism evidence="1 2">
    <name type="scientific">Anopheles maculatus</name>
    <dbReference type="NCBI Taxonomy" id="74869"/>
    <lineage>
        <taxon>Eukaryota</taxon>
        <taxon>Metazoa</taxon>
        <taxon>Ecdysozoa</taxon>
        <taxon>Arthropoda</taxon>
        <taxon>Hexapoda</taxon>
        <taxon>Insecta</taxon>
        <taxon>Pterygota</taxon>
        <taxon>Neoptera</taxon>
        <taxon>Endopterygota</taxon>
        <taxon>Diptera</taxon>
        <taxon>Nematocera</taxon>
        <taxon>Culicoidea</taxon>
        <taxon>Culicidae</taxon>
        <taxon>Anophelinae</taxon>
        <taxon>Anopheles</taxon>
        <taxon>Anopheles maculatus group</taxon>
    </lineage>
</organism>
<sequence>RDVTAVSNGAGPSTVAAPSSAASKSHSIIIISNVELTKNNLIDTSQLFINQGSTTHGTHGAGSSNGGINALGNKIDLKVLNSTDKLPKLVPISSHHHQQHNQLLHHAHLHQQQQQQSIVGATLGGTTTLQLAGATIMVPSGMTATATACHKSDAIEGASSLSDGHHRYINGGILAAPSPSSSSSSATIVAQNSAMLTLSNVSVVESNSSVNNGGLQDVNVGDKQQLDKLNTCLNQEELSDDRECTLTPEECSNISQTAQTFPCEECDRVFTKVNKHLKTAFPIFLISSLLVCLIVNCCNNCEL</sequence>
<reference evidence="2" key="1">
    <citation type="submission" date="2013-09" db="EMBL/GenBank/DDBJ databases">
        <title>The Genome Sequence of Anopheles maculatus species B.</title>
        <authorList>
            <consortium name="The Broad Institute Genomics Platform"/>
            <person name="Neafsey D.E."/>
            <person name="Besansky N."/>
            <person name="Howell P."/>
            <person name="Walton C."/>
            <person name="Young S.K."/>
            <person name="Zeng Q."/>
            <person name="Gargeya S."/>
            <person name="Fitzgerald M."/>
            <person name="Haas B."/>
            <person name="Abouelleil A."/>
            <person name="Allen A.W."/>
            <person name="Alvarado L."/>
            <person name="Arachchi H.M."/>
            <person name="Berlin A.M."/>
            <person name="Chapman S.B."/>
            <person name="Gainer-Dewar J."/>
            <person name="Goldberg J."/>
            <person name="Griggs A."/>
            <person name="Gujja S."/>
            <person name="Hansen M."/>
            <person name="Howarth C."/>
            <person name="Imamovic A."/>
            <person name="Ireland A."/>
            <person name="Larimer J."/>
            <person name="McCowan C."/>
            <person name="Murphy C."/>
            <person name="Pearson M."/>
            <person name="Poon T.W."/>
            <person name="Priest M."/>
            <person name="Roberts A."/>
            <person name="Saif S."/>
            <person name="Shea T."/>
            <person name="Sisk P."/>
            <person name="Sykes S."/>
            <person name="Wortman J."/>
            <person name="Nusbaum C."/>
            <person name="Birren B."/>
        </authorList>
    </citation>
    <scope>NUCLEOTIDE SEQUENCE [LARGE SCALE GENOMIC DNA]</scope>
    <source>
        <strain evidence="2">maculatus3</strain>
    </source>
</reference>
<evidence type="ECO:0000313" key="1">
    <source>
        <dbReference type="EnsemblMetazoa" id="AMAM003795-PA"/>
    </source>
</evidence>
<dbReference type="AlphaFoldDB" id="A0A182SC40"/>
<reference evidence="1" key="2">
    <citation type="submission" date="2020-05" db="UniProtKB">
        <authorList>
            <consortium name="EnsemblMetazoa"/>
        </authorList>
    </citation>
    <scope>IDENTIFICATION</scope>
    <source>
        <strain evidence="1">maculatus3</strain>
    </source>
</reference>
<keyword evidence="2" id="KW-1185">Reference proteome</keyword>
<proteinExistence type="predicted"/>
<name>A0A182SC40_9DIPT</name>
<dbReference type="EnsemblMetazoa" id="AMAM003795-RA">
    <property type="protein sequence ID" value="AMAM003795-PA"/>
    <property type="gene ID" value="AMAM003795"/>
</dbReference>
<dbReference type="VEuPathDB" id="VectorBase:AMAM003795"/>